<sequence>MQELGIIARFPLGVYTGHKQDGSADTFPEPVRLHAALVSSAAQGSLAVTNEKGELEPSNASLKALKWLEKNPPDGIEIPESHPVHKGSIRFTYRNITNTTNITVISRPKEGQISDGTALGGNIGWYWKKVPDDIANTLEQLCDDVPYLGESTSVTVLGPGDVSPNLILDLQGNPLEAVGTMLRIPAPGRTDALIETYRENNPYKVPPVGKDKPKKKSVTYECLTQVMYSTPEPEYPEVPWSRVILLEIEGEELSPEEHVAFCVALHRAIIAGIGYGASSFFTGKYPRGAEVPANRLAFHYIPVHYIQHLGIKNSVIAIMIPENTSPEDLIQLGRSLNAVPYLWGRTFGKRKVYFGGQVINAHEFWPAVQPGYRRLWKPLTAIVPETRPVKKKDGGARWTLADSGLLSIAYVWRDKFNTAARGEQRYLELRNQVKEQSDAQVYHARTIHTRPTAYVHKVPQNVMPQPWRGVLSLGNLTNDRTIIALGQSRHLGAGLLVPYDVPKEEFIYLQQAYKERKNDQ</sequence>
<proteinExistence type="predicted"/>
<dbReference type="RefSeq" id="WP_126499913.1">
    <property type="nucleotide sequence ID" value="NZ_LR134479.1"/>
</dbReference>
<dbReference type="EMBL" id="LR134479">
    <property type="protein sequence ID" value="VEI22838.1"/>
    <property type="molecule type" value="Genomic_DNA"/>
</dbReference>
<accession>A0A7Z9A2H7</accession>
<name>A0A7Z9A2H7_9MICC</name>
<gene>
    <name evidence="1" type="ORF">NCTC10207_00927</name>
</gene>
<reference evidence="1 2" key="1">
    <citation type="submission" date="2018-12" db="EMBL/GenBank/DDBJ databases">
        <authorList>
            <consortium name="Pathogen Informatics"/>
        </authorList>
    </citation>
    <scope>NUCLEOTIDE SEQUENCE [LARGE SCALE GENOMIC DNA]</scope>
    <source>
        <strain evidence="1 2">NCTC10207</strain>
    </source>
</reference>
<dbReference type="AlphaFoldDB" id="A0A7Z9A2H7"/>
<dbReference type="NCBIfam" id="TIGR02165">
    <property type="entry name" value="cas5_6_GSU0054"/>
    <property type="match status" value="1"/>
</dbReference>
<dbReference type="Proteomes" id="UP000282386">
    <property type="component" value="Chromosome"/>
</dbReference>
<evidence type="ECO:0000313" key="2">
    <source>
        <dbReference type="Proteomes" id="UP000282386"/>
    </source>
</evidence>
<protein>
    <submittedName>
        <fullName evidence="1">CRISPR-associated protein GSU0054/csb2, Dpsyc system</fullName>
    </submittedName>
</protein>
<organism evidence="1 2">
    <name type="scientific">Rothia aeria</name>
    <dbReference type="NCBI Taxonomy" id="172042"/>
    <lineage>
        <taxon>Bacteria</taxon>
        <taxon>Bacillati</taxon>
        <taxon>Actinomycetota</taxon>
        <taxon>Actinomycetes</taxon>
        <taxon>Micrococcales</taxon>
        <taxon>Micrococcaceae</taxon>
        <taxon>Rothia</taxon>
    </lineage>
</organism>
<evidence type="ECO:0000313" key="1">
    <source>
        <dbReference type="EMBL" id="VEI22838.1"/>
    </source>
</evidence>
<dbReference type="InterPro" id="IPR019089">
    <property type="entry name" value="Cas_GSU0054"/>
</dbReference>